<reference evidence="1 2" key="1">
    <citation type="journal article" date="2020" name="Microorganisms">
        <title>Osmotic Adaptation and Compatible Solute Biosynthesis of Phototrophic Bacteria as Revealed from Genome Analyses.</title>
        <authorList>
            <person name="Imhoff J.F."/>
            <person name="Rahn T."/>
            <person name="Kunzel S."/>
            <person name="Keller A."/>
            <person name="Neulinger S.C."/>
        </authorList>
    </citation>
    <scope>NUCLEOTIDE SEQUENCE [LARGE SCALE GENOMIC DNA]</scope>
    <source>
        <strain evidence="1 2">DSM 25653</strain>
    </source>
</reference>
<accession>A0A9X0W7D4</accession>
<evidence type="ECO:0000313" key="1">
    <source>
        <dbReference type="EMBL" id="MBK1618170.1"/>
    </source>
</evidence>
<gene>
    <name evidence="1" type="ORF">CKO42_06870</name>
</gene>
<proteinExistence type="predicted"/>
<dbReference type="AlphaFoldDB" id="A0A9X0W7D4"/>
<organism evidence="1 2">
    <name type="scientific">Lamprobacter modestohalophilus</name>
    <dbReference type="NCBI Taxonomy" id="1064514"/>
    <lineage>
        <taxon>Bacteria</taxon>
        <taxon>Pseudomonadati</taxon>
        <taxon>Pseudomonadota</taxon>
        <taxon>Gammaproteobacteria</taxon>
        <taxon>Chromatiales</taxon>
        <taxon>Chromatiaceae</taxon>
        <taxon>Lamprobacter</taxon>
    </lineage>
</organism>
<name>A0A9X0W7D4_9GAMM</name>
<dbReference type="EMBL" id="NRRY01000007">
    <property type="protein sequence ID" value="MBK1618170.1"/>
    <property type="molecule type" value="Genomic_DNA"/>
</dbReference>
<dbReference type="RefSeq" id="WP_200241003.1">
    <property type="nucleotide sequence ID" value="NZ_NRRY01000007.1"/>
</dbReference>
<protein>
    <submittedName>
        <fullName evidence="1">Uncharacterized protein</fullName>
    </submittedName>
</protein>
<evidence type="ECO:0000313" key="2">
    <source>
        <dbReference type="Proteomes" id="UP001138768"/>
    </source>
</evidence>
<dbReference type="Proteomes" id="UP001138768">
    <property type="component" value="Unassembled WGS sequence"/>
</dbReference>
<comment type="caution">
    <text evidence="1">The sequence shown here is derived from an EMBL/GenBank/DDBJ whole genome shotgun (WGS) entry which is preliminary data.</text>
</comment>
<sequence>MTQRSEDPLITRLLELARELTDDSEGYLDRQDDPQLWYNRGYANGMLAALHRLGYGAEADAAVDPDCYDAARDQAHLPWGKAYEHGREMGIGETYQVTGHRPPESTQPG</sequence>
<keyword evidence="2" id="KW-1185">Reference proteome</keyword>